<sequence>MSIDVDNVAKSAKGRGADDPMDYHDEGLSFISDRLGSLSFVDEEMDVDVCAPPPVFCAQVIDEQEHHAEIEPSEQDANMSFDFTGEIKKLKKSDDSDRHRFVEQLENAFRTPAKIDVLRLCRAYQGWFLTSRHPSCFTSPTALNGAKKLTLWLDKLTSDIIGETPRRAPLALVHYYRRHSFPAKDAFLNFRSRCQKGWAGSARTLYSASHQSDGELDKSFTFRRSRYPCLHTLVHCMGNLQEDDSVLQSILAKAPEVPCLRVYSDSSSKRASRAHGLDTFGEVRRGFEFPDNRPTFYPPSETYSRHNRQETAMGFASVSSYGCVVNAGVVDPRLAEAGMNDQSPSGQSWTSTSHRAAEAKEGAVKAQIVVKPSIASAVESNNFGGERMIRTQHGLLDRRSLEESCLVAEGEDMSFSGRCDCLCQTGSFISVKVKHIYLNFWDIRLGYPSSVAF</sequence>
<feature type="compositionally biased region" description="Polar residues" evidence="1">
    <location>
        <begin position="340"/>
        <end position="354"/>
    </location>
</feature>
<dbReference type="Proteomes" id="UP001175228">
    <property type="component" value="Unassembled WGS sequence"/>
</dbReference>
<protein>
    <submittedName>
        <fullName evidence="2">Uncharacterized protein</fullName>
    </submittedName>
</protein>
<reference evidence="2" key="1">
    <citation type="submission" date="2023-06" db="EMBL/GenBank/DDBJ databases">
        <authorList>
            <consortium name="Lawrence Berkeley National Laboratory"/>
            <person name="Ahrendt S."/>
            <person name="Sahu N."/>
            <person name="Indic B."/>
            <person name="Wong-Bajracharya J."/>
            <person name="Merenyi Z."/>
            <person name="Ke H.-M."/>
            <person name="Monk M."/>
            <person name="Kocsube S."/>
            <person name="Drula E."/>
            <person name="Lipzen A."/>
            <person name="Balint B."/>
            <person name="Henrissat B."/>
            <person name="Andreopoulos B."/>
            <person name="Martin F.M."/>
            <person name="Harder C.B."/>
            <person name="Rigling D."/>
            <person name="Ford K.L."/>
            <person name="Foster G.D."/>
            <person name="Pangilinan J."/>
            <person name="Papanicolaou A."/>
            <person name="Barry K."/>
            <person name="LaButti K."/>
            <person name="Viragh M."/>
            <person name="Koriabine M."/>
            <person name="Yan M."/>
            <person name="Riley R."/>
            <person name="Champramary S."/>
            <person name="Plett K.L."/>
            <person name="Tsai I.J."/>
            <person name="Slot J."/>
            <person name="Sipos G."/>
            <person name="Plett J."/>
            <person name="Nagy L.G."/>
            <person name="Grigoriev I.V."/>
        </authorList>
    </citation>
    <scope>NUCLEOTIDE SEQUENCE</scope>
    <source>
        <strain evidence="2">HWK02</strain>
    </source>
</reference>
<evidence type="ECO:0000313" key="3">
    <source>
        <dbReference type="Proteomes" id="UP001175228"/>
    </source>
</evidence>
<gene>
    <name evidence="2" type="ORF">EDD18DRAFT_1359003</name>
</gene>
<dbReference type="EMBL" id="JAUEPU010000035">
    <property type="protein sequence ID" value="KAK0490016.1"/>
    <property type="molecule type" value="Genomic_DNA"/>
</dbReference>
<feature type="region of interest" description="Disordered" evidence="1">
    <location>
        <begin position="1"/>
        <end position="23"/>
    </location>
</feature>
<comment type="caution">
    <text evidence="2">The sequence shown here is derived from an EMBL/GenBank/DDBJ whole genome shotgun (WGS) entry which is preliminary data.</text>
</comment>
<accession>A0AA39TI50</accession>
<feature type="region of interest" description="Disordered" evidence="1">
    <location>
        <begin position="336"/>
        <end position="356"/>
    </location>
</feature>
<proteinExistence type="predicted"/>
<keyword evidence="3" id="KW-1185">Reference proteome</keyword>
<evidence type="ECO:0000313" key="2">
    <source>
        <dbReference type="EMBL" id="KAK0490016.1"/>
    </source>
</evidence>
<dbReference type="AlphaFoldDB" id="A0AA39TI50"/>
<name>A0AA39TI50_9AGAR</name>
<evidence type="ECO:0000256" key="1">
    <source>
        <dbReference type="SAM" id="MobiDB-lite"/>
    </source>
</evidence>
<organism evidence="2 3">
    <name type="scientific">Armillaria luteobubalina</name>
    <dbReference type="NCBI Taxonomy" id="153913"/>
    <lineage>
        <taxon>Eukaryota</taxon>
        <taxon>Fungi</taxon>
        <taxon>Dikarya</taxon>
        <taxon>Basidiomycota</taxon>
        <taxon>Agaricomycotina</taxon>
        <taxon>Agaricomycetes</taxon>
        <taxon>Agaricomycetidae</taxon>
        <taxon>Agaricales</taxon>
        <taxon>Marasmiineae</taxon>
        <taxon>Physalacriaceae</taxon>
        <taxon>Armillaria</taxon>
    </lineage>
</organism>